<feature type="region of interest" description="Disordered" evidence="1">
    <location>
        <begin position="74"/>
        <end position="93"/>
    </location>
</feature>
<proteinExistence type="predicted"/>
<dbReference type="Proteomes" id="UP000005801">
    <property type="component" value="Unassembled WGS sequence"/>
</dbReference>
<reference evidence="2 3" key="1">
    <citation type="submission" date="2007-06" db="EMBL/GenBank/DDBJ databases">
        <authorList>
            <person name="Shimkets L."/>
            <person name="Ferriera S."/>
            <person name="Johnson J."/>
            <person name="Kravitz S."/>
            <person name="Beeson K."/>
            <person name="Sutton G."/>
            <person name="Rogers Y.-H."/>
            <person name="Friedman R."/>
            <person name="Frazier M."/>
            <person name="Venter J.C."/>
        </authorList>
    </citation>
    <scope>NUCLEOTIDE SEQUENCE [LARGE SCALE GENOMIC DNA]</scope>
    <source>
        <strain evidence="2 3">SIR-1</strain>
    </source>
</reference>
<name>A6GKS8_9BACT</name>
<feature type="non-terminal residue" evidence="2">
    <location>
        <position position="106"/>
    </location>
</feature>
<comment type="caution">
    <text evidence="2">The sequence shown here is derived from an EMBL/GenBank/DDBJ whole genome shotgun (WGS) entry which is preliminary data.</text>
</comment>
<sequence length="106" mass="11662">MSSSSKRPPALLVERLALGELDAETAARVRAELEAAGEDPDQVLAALRESDAEILADYPSERVSRDVRRRLDALDEPEPAKSTGAGCSRRAAWPWSRRCSWPCGWV</sequence>
<organism evidence="2 3">
    <name type="scientific">Plesiocystis pacifica SIR-1</name>
    <dbReference type="NCBI Taxonomy" id="391625"/>
    <lineage>
        <taxon>Bacteria</taxon>
        <taxon>Pseudomonadati</taxon>
        <taxon>Myxococcota</taxon>
        <taxon>Polyangia</taxon>
        <taxon>Nannocystales</taxon>
        <taxon>Nannocystaceae</taxon>
        <taxon>Plesiocystis</taxon>
    </lineage>
</organism>
<evidence type="ECO:0000313" key="3">
    <source>
        <dbReference type="Proteomes" id="UP000005801"/>
    </source>
</evidence>
<dbReference type="AlphaFoldDB" id="A6GKS8"/>
<accession>A6GKS8</accession>
<dbReference type="EMBL" id="ABCS01000225">
    <property type="protein sequence ID" value="EDM73528.1"/>
    <property type="molecule type" value="Genomic_DNA"/>
</dbReference>
<evidence type="ECO:0000313" key="2">
    <source>
        <dbReference type="EMBL" id="EDM73528.1"/>
    </source>
</evidence>
<evidence type="ECO:0000256" key="1">
    <source>
        <dbReference type="SAM" id="MobiDB-lite"/>
    </source>
</evidence>
<gene>
    <name evidence="2" type="ORF">PPSIR1_10505</name>
</gene>
<keyword evidence="3" id="KW-1185">Reference proteome</keyword>
<protein>
    <submittedName>
        <fullName evidence="2">Uncharacterized protein</fullName>
    </submittedName>
</protein>
<dbReference type="STRING" id="391625.PPSIR1_10505"/>